<evidence type="ECO:0000256" key="1">
    <source>
        <dbReference type="SAM" id="Coils"/>
    </source>
</evidence>
<keyword evidence="1" id="KW-0175">Coiled coil</keyword>
<name>A0A1F6A1F2_9BACT</name>
<dbReference type="AlphaFoldDB" id="A0A1F6A1F2"/>
<sequence length="242" mass="28368">MADESTIPTKRATRTRKMATPLLEDLKTEPILPTATISTEFETIINHLTHSKNQVEKLEKEIAEVKANWLKDQKQHEQELAEQRSQEEIVRKRDKETYDYEISLARKKSQDEFEERKTKWERELQSQKDQIEAERKELAELRKTVEKYPEEKDKMVKEAVQTAERSLRQEHDQDKKFLLQEHKAETDLKNAKIASLEAENGRQAKEIESLRKSLDEVSQKFQTVAVKAIEATRPEQKPASQS</sequence>
<protein>
    <submittedName>
        <fullName evidence="3">Uncharacterized protein</fullName>
    </submittedName>
</protein>
<feature type="region of interest" description="Disordered" evidence="2">
    <location>
        <begin position="152"/>
        <end position="174"/>
    </location>
</feature>
<proteinExistence type="predicted"/>
<evidence type="ECO:0000313" key="3">
    <source>
        <dbReference type="EMBL" id="OGG18475.1"/>
    </source>
</evidence>
<feature type="coiled-coil region" evidence="1">
    <location>
        <begin position="179"/>
        <end position="213"/>
    </location>
</feature>
<evidence type="ECO:0000256" key="2">
    <source>
        <dbReference type="SAM" id="MobiDB-lite"/>
    </source>
</evidence>
<gene>
    <name evidence="3" type="ORF">A2721_01660</name>
</gene>
<accession>A0A1F6A1F2</accession>
<evidence type="ECO:0000313" key="4">
    <source>
        <dbReference type="Proteomes" id="UP000177871"/>
    </source>
</evidence>
<dbReference type="Proteomes" id="UP000177871">
    <property type="component" value="Unassembled WGS sequence"/>
</dbReference>
<reference evidence="3 4" key="1">
    <citation type="journal article" date="2016" name="Nat. Commun.">
        <title>Thousands of microbial genomes shed light on interconnected biogeochemical processes in an aquifer system.</title>
        <authorList>
            <person name="Anantharaman K."/>
            <person name="Brown C.T."/>
            <person name="Hug L.A."/>
            <person name="Sharon I."/>
            <person name="Castelle C.J."/>
            <person name="Probst A.J."/>
            <person name="Thomas B.C."/>
            <person name="Singh A."/>
            <person name="Wilkins M.J."/>
            <person name="Karaoz U."/>
            <person name="Brodie E.L."/>
            <person name="Williams K.H."/>
            <person name="Hubbard S.S."/>
            <person name="Banfield J.F."/>
        </authorList>
    </citation>
    <scope>NUCLEOTIDE SEQUENCE [LARGE SCALE GENOMIC DNA]</scope>
</reference>
<feature type="coiled-coil region" evidence="1">
    <location>
        <begin position="110"/>
        <end position="151"/>
    </location>
</feature>
<dbReference type="EMBL" id="MFJK01000014">
    <property type="protein sequence ID" value="OGG18475.1"/>
    <property type="molecule type" value="Genomic_DNA"/>
</dbReference>
<feature type="compositionally biased region" description="Basic and acidic residues" evidence="2">
    <location>
        <begin position="165"/>
        <end position="174"/>
    </location>
</feature>
<dbReference type="STRING" id="1798381.A2721_01660"/>
<feature type="coiled-coil region" evidence="1">
    <location>
        <begin position="48"/>
        <end position="86"/>
    </location>
</feature>
<organism evidence="3 4">
    <name type="scientific">Candidatus Gottesmanbacteria bacterium RIFCSPHIGHO2_01_FULL_47_48</name>
    <dbReference type="NCBI Taxonomy" id="1798381"/>
    <lineage>
        <taxon>Bacteria</taxon>
        <taxon>Candidatus Gottesmaniibacteriota</taxon>
    </lineage>
</organism>
<comment type="caution">
    <text evidence="3">The sequence shown here is derived from an EMBL/GenBank/DDBJ whole genome shotgun (WGS) entry which is preliminary data.</text>
</comment>